<evidence type="ECO:0000313" key="1">
    <source>
        <dbReference type="EMBL" id="AWB84266.1"/>
    </source>
</evidence>
<name>A0A2S0WET0_9CORY</name>
<dbReference type="RefSeq" id="WP_108404275.1">
    <property type="nucleotide sequence ID" value="NZ_CP026948.1"/>
</dbReference>
<organism evidence="1 2">
    <name type="scientific">Corynebacterium liangguodongii</name>
    <dbReference type="NCBI Taxonomy" id="2079535"/>
    <lineage>
        <taxon>Bacteria</taxon>
        <taxon>Bacillati</taxon>
        <taxon>Actinomycetota</taxon>
        <taxon>Actinomycetes</taxon>
        <taxon>Mycobacteriales</taxon>
        <taxon>Corynebacteriaceae</taxon>
        <taxon>Corynebacterium</taxon>
    </lineage>
</organism>
<dbReference type="AlphaFoldDB" id="A0A2S0WET0"/>
<protein>
    <submittedName>
        <fullName evidence="1">Uncharacterized protein</fullName>
    </submittedName>
</protein>
<reference evidence="2" key="1">
    <citation type="submission" date="2018-01" db="EMBL/GenBank/DDBJ databases">
        <authorList>
            <person name="Li J."/>
        </authorList>
    </citation>
    <scope>NUCLEOTIDE SEQUENCE [LARGE SCALE GENOMIC DNA]</scope>
    <source>
        <strain evidence="2">2184</strain>
    </source>
</reference>
<proteinExistence type="predicted"/>
<gene>
    <name evidence="1" type="ORF">C3E79_07055</name>
</gene>
<dbReference type="OrthoDB" id="4408728at2"/>
<accession>A0A2S0WET0</accession>
<dbReference type="EMBL" id="CP026948">
    <property type="protein sequence ID" value="AWB84266.1"/>
    <property type="molecule type" value="Genomic_DNA"/>
</dbReference>
<dbReference type="KEGG" id="clia:C3E79_07055"/>
<sequence>MENLESRIAQLELNQRRLAILTIDASEKVKAFDRACLRYNLTFDQEARARQAIVEFLESTSTDLKALVGDVEEIVGSEAAARDVISGFKARGTARERWDEIGSTELL</sequence>
<evidence type="ECO:0000313" key="2">
    <source>
        <dbReference type="Proteomes" id="UP000244754"/>
    </source>
</evidence>
<dbReference type="Proteomes" id="UP000244754">
    <property type="component" value="Chromosome"/>
</dbReference>
<keyword evidence="2" id="KW-1185">Reference proteome</keyword>